<dbReference type="OrthoDB" id="10452547at2759"/>
<feature type="compositionally biased region" description="Basic and acidic residues" evidence="1">
    <location>
        <begin position="199"/>
        <end position="212"/>
    </location>
</feature>
<reference evidence="3" key="2">
    <citation type="submission" date="2015-01" db="EMBL/GenBank/DDBJ databases">
        <title>Evolutionary Origins and Diversification of the Mycorrhizal Mutualists.</title>
        <authorList>
            <consortium name="DOE Joint Genome Institute"/>
            <consortium name="Mycorrhizal Genomics Consortium"/>
            <person name="Kohler A."/>
            <person name="Kuo A."/>
            <person name="Nagy L.G."/>
            <person name="Floudas D."/>
            <person name="Copeland A."/>
            <person name="Barry K.W."/>
            <person name="Cichocki N."/>
            <person name="Veneault-Fourrey C."/>
            <person name="LaButti K."/>
            <person name="Lindquist E.A."/>
            <person name="Lipzen A."/>
            <person name="Lundell T."/>
            <person name="Morin E."/>
            <person name="Murat C."/>
            <person name="Riley R."/>
            <person name="Ohm R."/>
            <person name="Sun H."/>
            <person name="Tunlid A."/>
            <person name="Henrissat B."/>
            <person name="Grigoriev I.V."/>
            <person name="Hibbett D.S."/>
            <person name="Martin F."/>
        </authorList>
    </citation>
    <scope>NUCLEOTIDE SEQUENCE [LARGE SCALE GENOMIC DNA]</scope>
    <source>
        <strain evidence="3">LaAM-08-1</strain>
    </source>
</reference>
<dbReference type="AlphaFoldDB" id="A0A0C9WXB1"/>
<dbReference type="EMBL" id="KN838695">
    <property type="protein sequence ID" value="KIJ97365.1"/>
    <property type="molecule type" value="Genomic_DNA"/>
</dbReference>
<evidence type="ECO:0000313" key="2">
    <source>
        <dbReference type="EMBL" id="KIJ97365.1"/>
    </source>
</evidence>
<reference evidence="2 3" key="1">
    <citation type="submission" date="2014-04" db="EMBL/GenBank/DDBJ databases">
        <authorList>
            <consortium name="DOE Joint Genome Institute"/>
            <person name="Kuo A."/>
            <person name="Kohler A."/>
            <person name="Nagy L.G."/>
            <person name="Floudas D."/>
            <person name="Copeland A."/>
            <person name="Barry K.W."/>
            <person name="Cichocki N."/>
            <person name="Veneault-Fourrey C."/>
            <person name="LaButti K."/>
            <person name="Lindquist E.A."/>
            <person name="Lipzen A."/>
            <person name="Lundell T."/>
            <person name="Morin E."/>
            <person name="Murat C."/>
            <person name="Sun H."/>
            <person name="Tunlid A."/>
            <person name="Henrissat B."/>
            <person name="Grigoriev I.V."/>
            <person name="Hibbett D.S."/>
            <person name="Martin F."/>
            <person name="Nordberg H.P."/>
            <person name="Cantor M.N."/>
            <person name="Hua S.X."/>
        </authorList>
    </citation>
    <scope>NUCLEOTIDE SEQUENCE [LARGE SCALE GENOMIC DNA]</scope>
    <source>
        <strain evidence="2 3">LaAM-08-1</strain>
    </source>
</reference>
<accession>A0A0C9WXB1</accession>
<evidence type="ECO:0000313" key="3">
    <source>
        <dbReference type="Proteomes" id="UP000054477"/>
    </source>
</evidence>
<proteinExistence type="predicted"/>
<keyword evidence="3" id="KW-1185">Reference proteome</keyword>
<gene>
    <name evidence="2" type="ORF">K443DRAFT_124106</name>
</gene>
<feature type="region of interest" description="Disordered" evidence="1">
    <location>
        <begin position="185"/>
        <end position="212"/>
    </location>
</feature>
<protein>
    <submittedName>
        <fullName evidence="2">Uncharacterized protein</fullName>
    </submittedName>
</protein>
<dbReference type="HOGENOM" id="CLU_1214934_0_0_1"/>
<organism evidence="2 3">
    <name type="scientific">Laccaria amethystina LaAM-08-1</name>
    <dbReference type="NCBI Taxonomy" id="1095629"/>
    <lineage>
        <taxon>Eukaryota</taxon>
        <taxon>Fungi</taxon>
        <taxon>Dikarya</taxon>
        <taxon>Basidiomycota</taxon>
        <taxon>Agaricomycotina</taxon>
        <taxon>Agaricomycetes</taxon>
        <taxon>Agaricomycetidae</taxon>
        <taxon>Agaricales</taxon>
        <taxon>Agaricineae</taxon>
        <taxon>Hydnangiaceae</taxon>
        <taxon>Laccaria</taxon>
    </lineage>
</organism>
<evidence type="ECO:0000256" key="1">
    <source>
        <dbReference type="SAM" id="MobiDB-lite"/>
    </source>
</evidence>
<dbReference type="Proteomes" id="UP000054477">
    <property type="component" value="Unassembled WGS sequence"/>
</dbReference>
<name>A0A0C9WXB1_9AGAR</name>
<sequence length="228" mass="24008">MATGSKVVTLQDYREEQRERYNRTALAGLDPAKSDAAAVSLPNASPPVAAPTKGRVVKASMMSGAQGLVLTGGHFSNVGGNVNRGGRNRAASRGDQAPQLVSSEGVAEETTEAAFLENASGVIAKGPGVRLDNAGGRRQSGKSGSVHAHMFTNLKNSEFHSGIFTNAGGTIDDDDDDEDIPVAAPDVVKEDTANGPSESKMETKHREKKAEVKPKAYNLVHRIFGHLF</sequence>